<reference evidence="2 3" key="1">
    <citation type="submission" date="2022-12" db="EMBL/GenBank/DDBJ databases">
        <title>Genomic features and morphological characterization of a novel Knufia sp. strain isolated from spacecraft assembly facility.</title>
        <authorList>
            <person name="Teixeira M."/>
            <person name="Chander A.M."/>
            <person name="Stajich J.E."/>
            <person name="Venkateswaran K."/>
        </authorList>
    </citation>
    <scope>NUCLEOTIDE SEQUENCE [LARGE SCALE GENOMIC DNA]</scope>
    <source>
        <strain evidence="2 3">FJI-L2-BK-P2</strain>
    </source>
</reference>
<feature type="region of interest" description="Disordered" evidence="1">
    <location>
        <begin position="111"/>
        <end position="138"/>
    </location>
</feature>
<keyword evidence="3" id="KW-1185">Reference proteome</keyword>
<accession>A0AAN8IM79</accession>
<evidence type="ECO:0000313" key="3">
    <source>
        <dbReference type="Proteomes" id="UP001316803"/>
    </source>
</evidence>
<dbReference type="Proteomes" id="UP001316803">
    <property type="component" value="Unassembled WGS sequence"/>
</dbReference>
<evidence type="ECO:0000256" key="1">
    <source>
        <dbReference type="SAM" id="MobiDB-lite"/>
    </source>
</evidence>
<sequence length="138" mass="14551">MNQLPHKTTDDRDNTKHAPSQSGNTPANTNVQTTTNPSTTASPTSNQHIKTGQAPDGSRQRCPKNTSAVKRSPPDKNDSDLDSGDDIVVFDAERARRLRGQAAIIPAAIEEQSSVTKDDTEGAKLASGTKGGGQNGSR</sequence>
<proteinExistence type="predicted"/>
<feature type="compositionally biased region" description="Polar residues" evidence="1">
    <location>
        <begin position="17"/>
        <end position="27"/>
    </location>
</feature>
<feature type="region of interest" description="Disordered" evidence="1">
    <location>
        <begin position="1"/>
        <end position="86"/>
    </location>
</feature>
<name>A0AAN8IM79_9EURO</name>
<feature type="compositionally biased region" description="Low complexity" evidence="1">
    <location>
        <begin position="28"/>
        <end position="47"/>
    </location>
</feature>
<evidence type="ECO:0000313" key="2">
    <source>
        <dbReference type="EMBL" id="KAK5952912.1"/>
    </source>
</evidence>
<gene>
    <name evidence="2" type="ORF">OHC33_006033</name>
</gene>
<dbReference type="EMBL" id="JAKLMC020000013">
    <property type="protein sequence ID" value="KAK5952912.1"/>
    <property type="molecule type" value="Genomic_DNA"/>
</dbReference>
<dbReference type="AlphaFoldDB" id="A0AAN8IM79"/>
<protein>
    <submittedName>
        <fullName evidence="2">Uncharacterized protein</fullName>
    </submittedName>
</protein>
<feature type="compositionally biased region" description="Basic and acidic residues" evidence="1">
    <location>
        <begin position="7"/>
        <end position="16"/>
    </location>
</feature>
<feature type="compositionally biased region" description="Gly residues" evidence="1">
    <location>
        <begin position="129"/>
        <end position="138"/>
    </location>
</feature>
<organism evidence="2 3">
    <name type="scientific">Knufia fluminis</name>
    <dbReference type="NCBI Taxonomy" id="191047"/>
    <lineage>
        <taxon>Eukaryota</taxon>
        <taxon>Fungi</taxon>
        <taxon>Dikarya</taxon>
        <taxon>Ascomycota</taxon>
        <taxon>Pezizomycotina</taxon>
        <taxon>Eurotiomycetes</taxon>
        <taxon>Chaetothyriomycetidae</taxon>
        <taxon>Chaetothyriales</taxon>
        <taxon>Trichomeriaceae</taxon>
        <taxon>Knufia</taxon>
    </lineage>
</organism>
<comment type="caution">
    <text evidence="2">The sequence shown here is derived from an EMBL/GenBank/DDBJ whole genome shotgun (WGS) entry which is preliminary data.</text>
</comment>